<feature type="region of interest" description="Disordered" evidence="9">
    <location>
        <begin position="274"/>
        <end position="537"/>
    </location>
</feature>
<keyword evidence="7" id="KW-0156">Chromatin regulator</keyword>
<keyword evidence="3" id="KW-0158">Chromosome</keyword>
<dbReference type="GO" id="GO:0032259">
    <property type="term" value="P:methylation"/>
    <property type="evidence" value="ECO:0007669"/>
    <property type="project" value="UniProtKB-KW"/>
</dbReference>
<evidence type="ECO:0000259" key="10">
    <source>
        <dbReference type="PROSITE" id="PS50280"/>
    </source>
</evidence>
<dbReference type="SMART" id="SM00317">
    <property type="entry name" value="SET"/>
    <property type="match status" value="1"/>
</dbReference>
<keyword evidence="6" id="KW-0949">S-adenosyl-L-methionine</keyword>
<dbReference type="SUPFAM" id="SSF82199">
    <property type="entry name" value="SET domain"/>
    <property type="match status" value="1"/>
</dbReference>
<dbReference type="GO" id="GO:0005694">
    <property type="term" value="C:chromosome"/>
    <property type="evidence" value="ECO:0007669"/>
    <property type="project" value="UniProtKB-SubCell"/>
</dbReference>
<feature type="compositionally biased region" description="Acidic residues" evidence="9">
    <location>
        <begin position="281"/>
        <end position="298"/>
    </location>
</feature>
<feature type="compositionally biased region" description="Basic and acidic residues" evidence="9">
    <location>
        <begin position="764"/>
        <end position="802"/>
    </location>
</feature>
<feature type="region of interest" description="Disordered" evidence="9">
    <location>
        <begin position="997"/>
        <end position="1041"/>
    </location>
</feature>
<dbReference type="Pfam" id="PF00856">
    <property type="entry name" value="SET"/>
    <property type="match status" value="1"/>
</dbReference>
<evidence type="ECO:0000256" key="1">
    <source>
        <dbReference type="ARBA" id="ARBA00004123"/>
    </source>
</evidence>
<dbReference type="InterPro" id="IPR001214">
    <property type="entry name" value="SET_dom"/>
</dbReference>
<feature type="compositionally biased region" description="Basic and acidic residues" evidence="9">
    <location>
        <begin position="676"/>
        <end position="692"/>
    </location>
</feature>
<feature type="compositionally biased region" description="Basic and acidic residues" evidence="9">
    <location>
        <begin position="517"/>
        <end position="533"/>
    </location>
</feature>
<evidence type="ECO:0000256" key="3">
    <source>
        <dbReference type="ARBA" id="ARBA00022454"/>
    </source>
</evidence>
<dbReference type="CDD" id="cd10524">
    <property type="entry name" value="SET_Suv4-20-like"/>
    <property type="match status" value="1"/>
</dbReference>
<organism evidence="11 12">
    <name type="scientific">Tricholomella constricta</name>
    <dbReference type="NCBI Taxonomy" id="117010"/>
    <lineage>
        <taxon>Eukaryota</taxon>
        <taxon>Fungi</taxon>
        <taxon>Dikarya</taxon>
        <taxon>Basidiomycota</taxon>
        <taxon>Agaricomycotina</taxon>
        <taxon>Agaricomycetes</taxon>
        <taxon>Agaricomycetidae</taxon>
        <taxon>Agaricales</taxon>
        <taxon>Tricholomatineae</taxon>
        <taxon>Lyophyllaceae</taxon>
        <taxon>Tricholomella</taxon>
    </lineage>
</organism>
<reference evidence="11 12" key="1">
    <citation type="journal article" date="2020" name="ISME J.">
        <title>Uncovering the hidden diversity of litter-decomposition mechanisms in mushroom-forming fungi.</title>
        <authorList>
            <person name="Floudas D."/>
            <person name="Bentzer J."/>
            <person name="Ahren D."/>
            <person name="Johansson T."/>
            <person name="Persson P."/>
            <person name="Tunlid A."/>
        </authorList>
    </citation>
    <scope>NUCLEOTIDE SEQUENCE [LARGE SCALE GENOMIC DNA]</scope>
    <source>
        <strain evidence="11 12">CBS 661.87</strain>
    </source>
</reference>
<keyword evidence="12" id="KW-1185">Reference proteome</keyword>
<protein>
    <recommendedName>
        <fullName evidence="10">SET domain-containing protein</fullName>
    </recommendedName>
</protein>
<dbReference type="Gene3D" id="1.10.10.1700">
    <property type="entry name" value="Histone-lysine N-methyltransferase"/>
    <property type="match status" value="1"/>
</dbReference>
<name>A0A8H5HBT7_9AGAR</name>
<comment type="caution">
    <text evidence="11">The sequence shown here is derived from an EMBL/GenBank/DDBJ whole genome shotgun (WGS) entry which is preliminary data.</text>
</comment>
<comment type="subcellular location">
    <subcellularLocation>
        <location evidence="2">Chromosome</location>
    </subcellularLocation>
    <subcellularLocation>
        <location evidence="1">Nucleus</location>
    </subcellularLocation>
</comment>
<feature type="region of interest" description="Disordered" evidence="9">
    <location>
        <begin position="941"/>
        <end position="983"/>
    </location>
</feature>
<keyword evidence="4" id="KW-0489">Methyltransferase</keyword>
<dbReference type="PANTHER" id="PTHR12977">
    <property type="entry name" value="SUPPRESSOR OF VARIEGATION 4-20-RELATED"/>
    <property type="match status" value="1"/>
</dbReference>
<evidence type="ECO:0000256" key="8">
    <source>
        <dbReference type="ARBA" id="ARBA00023242"/>
    </source>
</evidence>
<feature type="domain" description="SET" evidence="10">
    <location>
        <begin position="132"/>
        <end position="254"/>
    </location>
</feature>
<feature type="compositionally biased region" description="Polar residues" evidence="9">
    <location>
        <begin position="504"/>
        <end position="514"/>
    </location>
</feature>
<feature type="compositionally biased region" description="Low complexity" evidence="9">
    <location>
        <begin position="413"/>
        <end position="432"/>
    </location>
</feature>
<dbReference type="GO" id="GO:0042799">
    <property type="term" value="F:histone H4K20 methyltransferase activity"/>
    <property type="evidence" value="ECO:0007669"/>
    <property type="project" value="TreeGrafter"/>
</dbReference>
<dbReference type="AlphaFoldDB" id="A0A8H5HBT7"/>
<proteinExistence type="predicted"/>
<feature type="compositionally biased region" description="Polar residues" evidence="9">
    <location>
        <begin position="454"/>
        <end position="467"/>
    </location>
</feature>
<evidence type="ECO:0000256" key="7">
    <source>
        <dbReference type="ARBA" id="ARBA00022853"/>
    </source>
</evidence>
<gene>
    <name evidence="11" type="ORF">D9615_004503</name>
</gene>
<dbReference type="PROSITE" id="PS50280">
    <property type="entry name" value="SET"/>
    <property type="match status" value="1"/>
</dbReference>
<feature type="compositionally biased region" description="Basic and acidic residues" evidence="9">
    <location>
        <begin position="946"/>
        <end position="955"/>
    </location>
</feature>
<dbReference type="OrthoDB" id="6627536at2759"/>
<evidence type="ECO:0000256" key="6">
    <source>
        <dbReference type="ARBA" id="ARBA00022691"/>
    </source>
</evidence>
<evidence type="ECO:0000313" key="12">
    <source>
        <dbReference type="Proteomes" id="UP000565441"/>
    </source>
</evidence>
<evidence type="ECO:0000256" key="2">
    <source>
        <dbReference type="ARBA" id="ARBA00004286"/>
    </source>
</evidence>
<dbReference type="EMBL" id="JAACJP010000013">
    <property type="protein sequence ID" value="KAF5380373.1"/>
    <property type="molecule type" value="Genomic_DNA"/>
</dbReference>
<accession>A0A8H5HBT7</accession>
<dbReference type="Proteomes" id="UP000565441">
    <property type="component" value="Unassembled WGS sequence"/>
</dbReference>
<evidence type="ECO:0000313" key="11">
    <source>
        <dbReference type="EMBL" id="KAF5380373.1"/>
    </source>
</evidence>
<feature type="compositionally biased region" description="Polar residues" evidence="9">
    <location>
        <begin position="433"/>
        <end position="446"/>
    </location>
</feature>
<feature type="compositionally biased region" description="Basic residues" evidence="9">
    <location>
        <begin position="724"/>
        <end position="733"/>
    </location>
</feature>
<feature type="compositionally biased region" description="Polar residues" evidence="9">
    <location>
        <begin position="754"/>
        <end position="763"/>
    </location>
</feature>
<dbReference type="InterPro" id="IPR046341">
    <property type="entry name" value="SET_dom_sf"/>
</dbReference>
<sequence>MAPAATAPTPSSSKSVLSWRPTKIMNMRDLSKDDDFLSHLLVEKLGTGSVPLLVHKMDPTRRLPKTDAQDLLAIVRRLVATKGPLQHLIRQAVDDLLCLLPIRYYLKSYTQKQINAFATHASRYLELYNPQGVIEIAHTSRYSHRTGKSELCILATRNLAPGTVITELKGSMANLTDEEDRELKRTDLRSSDIRRDFSVIHSKQMKKNHLFLGPARFVNHDCDNNCELFREGRYITFRTLRAIAVGEEITAHYGDGYFGRKNRHCLCESCEKRGRGGYAPENEEDLQSSSDSDSDSDSNSDTSSSDSDSEEPLPKPDLNVNERRTRRGVYAIITKKEDDSDESDENDDDDDDDVPLSNAQDVPVDGEMELSTEVDTPSDLTSLATSSVPPSDSAHATPSSSAQNARTPEFRRPSSSRSLSTLSSPGESLSTPKRSQSFRSIISTRRQTAKESEAATQLVTPPSSEATASLPEIYTPKKRMTLSASALELPNQKQSKGKGKAKETSSTPAASTNRATTAKDEIKIKKEDVEPRSLRSRPPTANITEIAKDLLPKPEVPRGPDGKPLPVCITCSNILPVISVDSQVVWGLIVESSPKKKKKKTDQECPRCIRHAAIYGRPWPCRIPLQGAAFLPTPREEDIPVESAPSRISQKALSVLDRKLAAAASSASNKTRKHNRDSDSVERPAKRRKTEPVKTEIVVKVIKSSIKDTEKKRLSLPTPVVPEKRKRGRPRLHRPPEDLSNVQSQTGEMVATESKPQPRNTNGRFEKKVRSPKKSEPTLSSRAERAIERQKAKSQDNEEEKVGTWTSPRRKRSIDELHLEELPSKRPYRRREQVLEPPKRVVPRSTTNFKGGRLFSNPNPLSFALQAWAGPVNFDESSEDEKAPVTPDDIQSPPAAIIEANSTDAHIVSLAITASTLPRGALTFKPSPFTFAKRRWMSASSYDGKASPDDTEPHPDSAALSPRRSSHRHANSPAKTVIARAGSSTARKSEIGLIYSSDEGYPAGRSKPVSDASDLSSDDDQGLRMLRHSYPDSHPTFHADAPLYPVSFASNERGPAPNFIHAGWDSCSSESEA</sequence>
<feature type="compositionally biased region" description="Acidic residues" evidence="9">
    <location>
        <begin position="339"/>
        <end position="354"/>
    </location>
</feature>
<dbReference type="PANTHER" id="PTHR12977:SF4">
    <property type="entry name" value="HISTONE-LYSINE N-METHYLTRANSFERASE KMT5B"/>
    <property type="match status" value="1"/>
</dbReference>
<evidence type="ECO:0000256" key="5">
    <source>
        <dbReference type="ARBA" id="ARBA00022679"/>
    </source>
</evidence>
<feature type="compositionally biased region" description="Polar residues" evidence="9">
    <location>
        <begin position="373"/>
        <end position="405"/>
    </location>
</feature>
<dbReference type="InterPro" id="IPR041938">
    <property type="entry name" value="Hist-Lys_N-MTase_N"/>
</dbReference>
<feature type="region of interest" description="Disordered" evidence="9">
    <location>
        <begin position="663"/>
        <end position="692"/>
    </location>
</feature>
<evidence type="ECO:0000256" key="9">
    <source>
        <dbReference type="SAM" id="MobiDB-lite"/>
    </source>
</evidence>
<evidence type="ECO:0000256" key="4">
    <source>
        <dbReference type="ARBA" id="ARBA00022603"/>
    </source>
</evidence>
<dbReference type="GO" id="GO:0005634">
    <property type="term" value="C:nucleus"/>
    <property type="evidence" value="ECO:0007669"/>
    <property type="project" value="UniProtKB-SubCell"/>
</dbReference>
<dbReference type="Gene3D" id="2.170.270.10">
    <property type="entry name" value="SET domain"/>
    <property type="match status" value="1"/>
</dbReference>
<keyword evidence="5" id="KW-0808">Transferase</keyword>
<keyword evidence="8" id="KW-0539">Nucleus</keyword>
<dbReference type="InterPro" id="IPR039977">
    <property type="entry name" value="Suv4-20/Set9"/>
</dbReference>
<feature type="region of interest" description="Disordered" evidence="9">
    <location>
        <begin position="707"/>
        <end position="809"/>
    </location>
</feature>